<feature type="compositionally biased region" description="Basic and acidic residues" evidence="1">
    <location>
        <begin position="12"/>
        <end position="21"/>
    </location>
</feature>
<gene>
    <name evidence="2" type="primary">LOC112288585</name>
</gene>
<dbReference type="InterPro" id="IPR033246">
    <property type="entry name" value="BIN4"/>
</dbReference>
<feature type="region of interest" description="Disordered" evidence="1">
    <location>
        <begin position="1"/>
        <end position="97"/>
    </location>
</feature>
<dbReference type="GO" id="GO:0042023">
    <property type="term" value="P:DNA endoreduplication"/>
    <property type="evidence" value="ECO:0007669"/>
    <property type="project" value="InterPro"/>
</dbReference>
<reference evidence="2" key="3">
    <citation type="submission" date="2020-12" db="UniProtKB">
        <authorList>
            <consortium name="EnsemblPlants"/>
        </authorList>
    </citation>
    <scope>IDENTIFICATION</scope>
</reference>
<dbReference type="PANTHER" id="PTHR34810:SF1">
    <property type="entry name" value="DNA-BINDING PROTEIN BIN4"/>
    <property type="match status" value="1"/>
</dbReference>
<sequence>MSSVVEIDGVEFEVKVKEPRKGPKSKLAKKKEAGIASIGDEDEDVKSSSLVSTKSKRKLSGNGGSGEEEEKVTPSSRKRGKISMQESKIESDHLDADGLSARDELGFEVRAAEADDEGEVIKGEETWNREIIASQDDVLLTQFSSVQTQEVDEGDALETQEQERRIKPRAASSLPIVFGEKVNKTKVLLECEGDALDLSGDMGAVGRFTVNRRDNELLLDLKGVIYKTTIVPSNTFFLVNVGQTDAKVESIMSDFVQLRADTIGKENETVVEGTLQDFTFESDEEGERPPVDGGDLPASAEEVKHEEEGADDGKQAKRKKPSAKATNGGKVPVKKALTVKSKVGRGKASAKGGVGKKPTAKKATKAGTDG</sequence>
<dbReference type="GO" id="GO:0009330">
    <property type="term" value="C:DNA topoisomerase type II (double strand cut, ATP-hydrolyzing) complex"/>
    <property type="evidence" value="ECO:0007669"/>
    <property type="project" value="InterPro"/>
</dbReference>
<feature type="region of interest" description="Disordered" evidence="1">
    <location>
        <begin position="281"/>
        <end position="370"/>
    </location>
</feature>
<feature type="compositionally biased region" description="Basic and acidic residues" evidence="1">
    <location>
        <begin position="87"/>
        <end position="97"/>
    </location>
</feature>
<feature type="compositionally biased region" description="Basic and acidic residues" evidence="1">
    <location>
        <begin position="301"/>
        <end position="315"/>
    </location>
</feature>
<protein>
    <submittedName>
        <fullName evidence="2">Uncharacterized protein</fullName>
    </submittedName>
</protein>
<dbReference type="Proteomes" id="UP000006727">
    <property type="component" value="Chromosome 11"/>
</dbReference>
<organism evidence="2 3">
    <name type="scientific">Physcomitrium patens</name>
    <name type="common">Spreading-leaved earth moss</name>
    <name type="synonym">Physcomitrella patens</name>
    <dbReference type="NCBI Taxonomy" id="3218"/>
    <lineage>
        <taxon>Eukaryota</taxon>
        <taxon>Viridiplantae</taxon>
        <taxon>Streptophyta</taxon>
        <taxon>Embryophyta</taxon>
        <taxon>Bryophyta</taxon>
        <taxon>Bryophytina</taxon>
        <taxon>Bryopsida</taxon>
        <taxon>Funariidae</taxon>
        <taxon>Funariales</taxon>
        <taxon>Funariaceae</taxon>
        <taxon>Physcomitrium</taxon>
    </lineage>
</organism>
<dbReference type="GO" id="GO:0003690">
    <property type="term" value="F:double-stranded DNA binding"/>
    <property type="evidence" value="ECO:0007669"/>
    <property type="project" value="InterPro"/>
</dbReference>
<dbReference type="EMBL" id="ABEU02000011">
    <property type="status" value="NOT_ANNOTATED_CDS"/>
    <property type="molecule type" value="Genomic_DNA"/>
</dbReference>
<dbReference type="EnsemblPlants" id="Pp3c11_21910V3.2">
    <property type="protein sequence ID" value="Pp3c11_21910V3.2"/>
    <property type="gene ID" value="Pp3c11_21910"/>
</dbReference>
<accession>A0A7I4AAJ8</accession>
<keyword evidence="3" id="KW-1185">Reference proteome</keyword>
<name>A0A7I4AAJ8_PHYPA</name>
<reference evidence="2 3" key="1">
    <citation type="journal article" date="2008" name="Science">
        <title>The Physcomitrella genome reveals evolutionary insights into the conquest of land by plants.</title>
        <authorList>
            <person name="Rensing S."/>
            <person name="Lang D."/>
            <person name="Zimmer A."/>
            <person name="Terry A."/>
            <person name="Salamov A."/>
            <person name="Shapiro H."/>
            <person name="Nishiyama T."/>
            <person name="Perroud P.-F."/>
            <person name="Lindquist E."/>
            <person name="Kamisugi Y."/>
            <person name="Tanahashi T."/>
            <person name="Sakakibara K."/>
            <person name="Fujita T."/>
            <person name="Oishi K."/>
            <person name="Shin-I T."/>
            <person name="Kuroki Y."/>
            <person name="Toyoda A."/>
            <person name="Suzuki Y."/>
            <person name="Hashimoto A."/>
            <person name="Yamaguchi K."/>
            <person name="Sugano A."/>
            <person name="Kohara Y."/>
            <person name="Fujiyama A."/>
            <person name="Anterola A."/>
            <person name="Aoki S."/>
            <person name="Ashton N."/>
            <person name="Barbazuk W.B."/>
            <person name="Barker E."/>
            <person name="Bennetzen J."/>
            <person name="Bezanilla M."/>
            <person name="Blankenship R."/>
            <person name="Cho S.H."/>
            <person name="Dutcher S."/>
            <person name="Estelle M."/>
            <person name="Fawcett J.A."/>
            <person name="Gundlach H."/>
            <person name="Hanada K."/>
            <person name="Heyl A."/>
            <person name="Hicks K.A."/>
            <person name="Hugh J."/>
            <person name="Lohr M."/>
            <person name="Mayer K."/>
            <person name="Melkozernov A."/>
            <person name="Murata T."/>
            <person name="Nelson D."/>
            <person name="Pils B."/>
            <person name="Prigge M."/>
            <person name="Reiss B."/>
            <person name="Renner T."/>
            <person name="Rombauts S."/>
            <person name="Rushton P."/>
            <person name="Sanderfoot A."/>
            <person name="Schween G."/>
            <person name="Shiu S.-H."/>
            <person name="Stueber K."/>
            <person name="Theodoulou F.L."/>
            <person name="Tu H."/>
            <person name="Van de Peer Y."/>
            <person name="Verrier P.J."/>
            <person name="Waters E."/>
            <person name="Wood A."/>
            <person name="Yang L."/>
            <person name="Cove D."/>
            <person name="Cuming A."/>
            <person name="Hasebe M."/>
            <person name="Lucas S."/>
            <person name="Mishler D.B."/>
            <person name="Reski R."/>
            <person name="Grigoriev I."/>
            <person name="Quatrano R.S."/>
            <person name="Boore J.L."/>
        </authorList>
    </citation>
    <scope>NUCLEOTIDE SEQUENCE [LARGE SCALE GENOMIC DNA]</scope>
    <source>
        <strain evidence="2 3">cv. Gransden 2004</strain>
    </source>
</reference>
<evidence type="ECO:0000313" key="3">
    <source>
        <dbReference type="Proteomes" id="UP000006727"/>
    </source>
</evidence>
<dbReference type="PANTHER" id="PTHR34810">
    <property type="entry name" value="DNA-BINDING PROTEIN BIN4"/>
    <property type="match status" value="1"/>
</dbReference>
<reference evidence="2 3" key="2">
    <citation type="journal article" date="2018" name="Plant J.">
        <title>The Physcomitrella patens chromosome-scale assembly reveals moss genome structure and evolution.</title>
        <authorList>
            <person name="Lang D."/>
            <person name="Ullrich K.K."/>
            <person name="Murat F."/>
            <person name="Fuchs J."/>
            <person name="Jenkins J."/>
            <person name="Haas F.B."/>
            <person name="Piednoel M."/>
            <person name="Gundlach H."/>
            <person name="Van Bel M."/>
            <person name="Meyberg R."/>
            <person name="Vives C."/>
            <person name="Morata J."/>
            <person name="Symeonidi A."/>
            <person name="Hiss M."/>
            <person name="Muchero W."/>
            <person name="Kamisugi Y."/>
            <person name="Saleh O."/>
            <person name="Blanc G."/>
            <person name="Decker E.L."/>
            <person name="van Gessel N."/>
            <person name="Grimwood J."/>
            <person name="Hayes R.D."/>
            <person name="Graham S.W."/>
            <person name="Gunter L.E."/>
            <person name="McDaniel S.F."/>
            <person name="Hoernstein S.N.W."/>
            <person name="Larsson A."/>
            <person name="Li F.W."/>
            <person name="Perroud P.F."/>
            <person name="Phillips J."/>
            <person name="Ranjan P."/>
            <person name="Rokshar D.S."/>
            <person name="Rothfels C.J."/>
            <person name="Schneider L."/>
            <person name="Shu S."/>
            <person name="Stevenson D.W."/>
            <person name="Thummler F."/>
            <person name="Tillich M."/>
            <person name="Villarreal Aguilar J.C."/>
            <person name="Widiez T."/>
            <person name="Wong G.K."/>
            <person name="Wymore A."/>
            <person name="Zhang Y."/>
            <person name="Zimmer A.D."/>
            <person name="Quatrano R.S."/>
            <person name="Mayer K.F.X."/>
            <person name="Goodstein D."/>
            <person name="Casacuberta J.M."/>
            <person name="Vandepoele K."/>
            <person name="Reski R."/>
            <person name="Cuming A.C."/>
            <person name="Tuskan G.A."/>
            <person name="Maumus F."/>
            <person name="Salse J."/>
            <person name="Schmutz J."/>
            <person name="Rensing S.A."/>
        </authorList>
    </citation>
    <scope>NUCLEOTIDE SEQUENCE [LARGE SCALE GENOMIC DNA]</scope>
    <source>
        <strain evidence="2 3">cv. Gransden 2004</strain>
    </source>
</reference>
<evidence type="ECO:0000256" key="1">
    <source>
        <dbReference type="SAM" id="MobiDB-lite"/>
    </source>
</evidence>
<dbReference type="AlphaFoldDB" id="A0A7I4AAJ8"/>
<proteinExistence type="predicted"/>
<evidence type="ECO:0000313" key="2">
    <source>
        <dbReference type="EnsemblPlants" id="Pp3c11_21910V3.2"/>
    </source>
</evidence>
<dbReference type="Gramene" id="Pp3c11_21910V3.2">
    <property type="protein sequence ID" value="Pp3c11_21910V3.2"/>
    <property type="gene ID" value="Pp3c11_21910"/>
</dbReference>